<feature type="compositionally biased region" description="Basic and acidic residues" evidence="3">
    <location>
        <begin position="10"/>
        <end position="24"/>
    </location>
</feature>
<name>A0A9W8BHH5_9FUNG</name>
<gene>
    <name evidence="5" type="ORF">H4R26_004320</name>
</gene>
<evidence type="ECO:0000256" key="2">
    <source>
        <dbReference type="ARBA" id="ARBA00022803"/>
    </source>
</evidence>
<dbReference type="SUPFAM" id="SSF52047">
    <property type="entry name" value="RNI-like"/>
    <property type="match status" value="1"/>
</dbReference>
<proteinExistence type="predicted"/>
<evidence type="ECO:0000256" key="1">
    <source>
        <dbReference type="ARBA" id="ARBA00022737"/>
    </source>
</evidence>
<reference evidence="5" key="1">
    <citation type="submission" date="2022-07" db="EMBL/GenBank/DDBJ databases">
        <title>Phylogenomic reconstructions and comparative analyses of Kickxellomycotina fungi.</title>
        <authorList>
            <person name="Reynolds N.K."/>
            <person name="Stajich J.E."/>
            <person name="Barry K."/>
            <person name="Grigoriev I.V."/>
            <person name="Crous P."/>
            <person name="Smith M.E."/>
        </authorList>
    </citation>
    <scope>NUCLEOTIDE SEQUENCE</scope>
    <source>
        <strain evidence="5">IMI 214461</strain>
    </source>
</reference>
<dbReference type="Proteomes" id="UP001150907">
    <property type="component" value="Unassembled WGS sequence"/>
</dbReference>
<dbReference type="OrthoDB" id="629492at2759"/>
<dbReference type="InterPro" id="IPR011990">
    <property type="entry name" value="TPR-like_helical_dom_sf"/>
</dbReference>
<dbReference type="Gene3D" id="3.80.10.10">
    <property type="entry name" value="Ribonuclease Inhibitor"/>
    <property type="match status" value="1"/>
</dbReference>
<sequence length="708" mass="78281">MFVAGRKRKLAPESRDTADSRKQAANEAPSTRPVSNTRTAQPFSSVSTSDAEINKWHALGVENFRERQYRSALDYHNRAIALAGNTGAKNAKLFEARSHTLYKLREFSRALEDAKEALRTSAGSATGYTLMASILSASGRHGDALAAVKQGLRQSDPQTADYEYLQVLNSSLTMRFDPAYVPMATHSVDPVERLPEDIVILILRLLDTRALCICRQLPAYAKAQKWAQHIFSRAPSDAALRLVFEKSQRSLVAVSVPSGSSLSAKALESLFACPRPRLARISIDRLAALRPEYISRILHWSLPAMVSEIRLPYCAQLGNDEMGIIAKLGLRVRVLDISGCDRVGIKRLFMAWSLVLVDAHAATQIEELYINDHPGIAEFLVYSSKHLHFSKLRVLHAAIRDQLVYSKLSSLGPLLIYFRRMQVTRAPFPDLQELNIDGVWDATLSSHRFESSQLCELLWQCRLFSCNLRRVSALNSPVVSSDQLHHLLQHNLSSLRHLHLTRATNLDTRVLLARTVGISMLAGSLPLVSLDLSGCVGVTPQGLSTLVACCRSLHNSMAPANVDDNDVDMEVEAMHSLELSGKNSGRDSEDNNDEYEYEYEEYYVVAALPPDALDQAREAATQPSNSDISQTEAASAPKYALVDVGSSRPFLELEGTIYQGTRDELLDTSLAFAYETTDANGAEQKTCIDLVGTTLRVIAFSPVSILKR</sequence>
<dbReference type="InterPro" id="IPR036047">
    <property type="entry name" value="F-box-like_dom_sf"/>
</dbReference>
<protein>
    <recommendedName>
        <fullName evidence="4">Transcription factor TFIIIC triple barrel domain-containing protein</fullName>
    </recommendedName>
</protein>
<dbReference type="Gene3D" id="2.60.40.4370">
    <property type="match status" value="1"/>
</dbReference>
<feature type="compositionally biased region" description="Polar residues" evidence="3">
    <location>
        <begin position="28"/>
        <end position="47"/>
    </location>
</feature>
<dbReference type="SUPFAM" id="SSF81383">
    <property type="entry name" value="F-box domain"/>
    <property type="match status" value="1"/>
</dbReference>
<dbReference type="SUPFAM" id="SSF48452">
    <property type="entry name" value="TPR-like"/>
    <property type="match status" value="1"/>
</dbReference>
<dbReference type="Gene3D" id="1.25.40.10">
    <property type="entry name" value="Tetratricopeptide repeat domain"/>
    <property type="match status" value="1"/>
</dbReference>
<dbReference type="InterPro" id="IPR019734">
    <property type="entry name" value="TPR_rpt"/>
</dbReference>
<dbReference type="PANTHER" id="PTHR22904:SF523">
    <property type="entry name" value="STRESS-INDUCED-PHOSPHOPROTEIN 1"/>
    <property type="match status" value="1"/>
</dbReference>
<keyword evidence="2" id="KW-0802">TPR repeat</keyword>
<dbReference type="EMBL" id="JANBQF010000450">
    <property type="protein sequence ID" value="KAJ2001067.1"/>
    <property type="molecule type" value="Genomic_DNA"/>
</dbReference>
<evidence type="ECO:0000313" key="5">
    <source>
        <dbReference type="EMBL" id="KAJ2001067.1"/>
    </source>
</evidence>
<keyword evidence="6" id="KW-1185">Reference proteome</keyword>
<evidence type="ECO:0000259" key="4">
    <source>
        <dbReference type="Pfam" id="PF10419"/>
    </source>
</evidence>
<dbReference type="InterPro" id="IPR019481">
    <property type="entry name" value="TFIIIC_triple_barrel"/>
</dbReference>
<dbReference type="Pfam" id="PF10419">
    <property type="entry name" value="TFIIIC_sub6"/>
    <property type="match status" value="1"/>
</dbReference>
<dbReference type="InterPro" id="IPR032675">
    <property type="entry name" value="LRR_dom_sf"/>
</dbReference>
<comment type="caution">
    <text evidence="5">The sequence shown here is derived from an EMBL/GenBank/DDBJ whole genome shotgun (WGS) entry which is preliminary data.</text>
</comment>
<dbReference type="GO" id="GO:0051879">
    <property type="term" value="F:Hsp90 protein binding"/>
    <property type="evidence" value="ECO:0007669"/>
    <property type="project" value="TreeGrafter"/>
</dbReference>
<feature type="domain" description="Transcription factor TFIIIC triple barrel" evidence="4">
    <location>
        <begin position="598"/>
        <end position="704"/>
    </location>
</feature>
<dbReference type="AlphaFoldDB" id="A0A9W8BHH5"/>
<evidence type="ECO:0000313" key="6">
    <source>
        <dbReference type="Proteomes" id="UP001150907"/>
    </source>
</evidence>
<organism evidence="5 6">
    <name type="scientific">Coemansia thaxteri</name>
    <dbReference type="NCBI Taxonomy" id="2663907"/>
    <lineage>
        <taxon>Eukaryota</taxon>
        <taxon>Fungi</taxon>
        <taxon>Fungi incertae sedis</taxon>
        <taxon>Zoopagomycota</taxon>
        <taxon>Kickxellomycotina</taxon>
        <taxon>Kickxellomycetes</taxon>
        <taxon>Kickxellales</taxon>
        <taxon>Kickxellaceae</taxon>
        <taxon>Coemansia</taxon>
    </lineage>
</organism>
<evidence type="ECO:0000256" key="3">
    <source>
        <dbReference type="SAM" id="MobiDB-lite"/>
    </source>
</evidence>
<dbReference type="PANTHER" id="PTHR22904">
    <property type="entry name" value="TPR REPEAT CONTAINING PROTEIN"/>
    <property type="match status" value="1"/>
</dbReference>
<keyword evidence="1" id="KW-0677">Repeat</keyword>
<feature type="region of interest" description="Disordered" evidence="3">
    <location>
        <begin position="1"/>
        <end position="47"/>
    </location>
</feature>
<dbReference type="SMART" id="SM00028">
    <property type="entry name" value="TPR"/>
    <property type="match status" value="3"/>
</dbReference>
<accession>A0A9W8BHH5</accession>